<dbReference type="Pfam" id="PF02811">
    <property type="entry name" value="PHP"/>
    <property type="match status" value="1"/>
</dbReference>
<dbReference type="Proteomes" id="UP000551878">
    <property type="component" value="Unassembled WGS sequence"/>
</dbReference>
<protein>
    <recommendedName>
        <fullName evidence="3 8">Histidinol-phosphatase</fullName>
        <shortName evidence="8">HolPase</shortName>
        <ecNumber evidence="3 8">3.1.3.15</ecNumber>
    </recommendedName>
</protein>
<dbReference type="EMBL" id="JACHHB010000003">
    <property type="protein sequence ID" value="MBB5172761.1"/>
    <property type="molecule type" value="Genomic_DNA"/>
</dbReference>
<comment type="caution">
    <text evidence="10">The sequence shown here is derived from an EMBL/GenBank/DDBJ whole genome shotgun (WGS) entry which is preliminary data.</text>
</comment>
<evidence type="ECO:0000256" key="3">
    <source>
        <dbReference type="ARBA" id="ARBA00013085"/>
    </source>
</evidence>
<reference evidence="10 11" key="1">
    <citation type="submission" date="2020-08" db="EMBL/GenBank/DDBJ databases">
        <title>Genomic Encyclopedia of Type Strains, Phase IV (KMG-IV): sequencing the most valuable type-strain genomes for metagenomic binning, comparative biology and taxonomic classification.</title>
        <authorList>
            <person name="Goeker M."/>
        </authorList>
    </citation>
    <scope>NUCLEOTIDE SEQUENCE [LARGE SCALE GENOMIC DNA]</scope>
    <source>
        <strain evidence="10 11">DSM 24696</strain>
    </source>
</reference>
<name>A0A840QN50_9BACI</name>
<proteinExistence type="inferred from homology"/>
<dbReference type="NCBIfam" id="TIGR01856">
    <property type="entry name" value="hisJ_fam"/>
    <property type="match status" value="1"/>
</dbReference>
<dbReference type="Gene3D" id="3.20.20.140">
    <property type="entry name" value="Metal-dependent hydrolases"/>
    <property type="match status" value="1"/>
</dbReference>
<gene>
    <name evidence="10" type="ORF">HNQ41_000905</name>
</gene>
<comment type="pathway">
    <text evidence="1 8">Amino-acid biosynthesis; L-histidine biosynthesis; L-histidine from 5-phospho-alpha-D-ribose 1-diphosphate: step 8/9.</text>
</comment>
<feature type="domain" description="PHP" evidence="9">
    <location>
        <begin position="4"/>
        <end position="208"/>
    </location>
</feature>
<dbReference type="GO" id="GO:0005737">
    <property type="term" value="C:cytoplasm"/>
    <property type="evidence" value="ECO:0007669"/>
    <property type="project" value="TreeGrafter"/>
</dbReference>
<dbReference type="PANTHER" id="PTHR21039">
    <property type="entry name" value="HISTIDINOL PHOSPHATASE-RELATED"/>
    <property type="match status" value="1"/>
</dbReference>
<dbReference type="EC" id="3.1.3.15" evidence="3 8"/>
<evidence type="ECO:0000313" key="11">
    <source>
        <dbReference type="Proteomes" id="UP000551878"/>
    </source>
</evidence>
<evidence type="ECO:0000256" key="6">
    <source>
        <dbReference type="ARBA" id="ARBA00023102"/>
    </source>
</evidence>
<dbReference type="PANTHER" id="PTHR21039:SF0">
    <property type="entry name" value="HISTIDINOL-PHOSPHATASE"/>
    <property type="match status" value="1"/>
</dbReference>
<dbReference type="GO" id="GO:0004401">
    <property type="term" value="F:histidinol-phosphatase activity"/>
    <property type="evidence" value="ECO:0007669"/>
    <property type="project" value="UniProtKB-UniRule"/>
</dbReference>
<keyword evidence="11" id="KW-1185">Reference proteome</keyword>
<evidence type="ECO:0000256" key="2">
    <source>
        <dbReference type="ARBA" id="ARBA00009152"/>
    </source>
</evidence>
<evidence type="ECO:0000256" key="5">
    <source>
        <dbReference type="ARBA" id="ARBA00022801"/>
    </source>
</evidence>
<keyword evidence="4 8" id="KW-0028">Amino-acid biosynthesis</keyword>
<keyword evidence="6 8" id="KW-0368">Histidine biosynthesis</keyword>
<dbReference type="InterPro" id="IPR004013">
    <property type="entry name" value="PHP_dom"/>
</dbReference>
<dbReference type="CDD" id="cd12110">
    <property type="entry name" value="PHP_HisPPase_Hisj_like"/>
    <property type="match status" value="1"/>
</dbReference>
<keyword evidence="5 8" id="KW-0378">Hydrolase</keyword>
<evidence type="ECO:0000256" key="8">
    <source>
        <dbReference type="RuleBase" id="RU366003"/>
    </source>
</evidence>
<accession>A0A840QN50</accession>
<organism evidence="10 11">
    <name type="scientific">Texcoconibacillus texcoconensis</name>
    <dbReference type="NCBI Taxonomy" id="1095777"/>
    <lineage>
        <taxon>Bacteria</taxon>
        <taxon>Bacillati</taxon>
        <taxon>Bacillota</taxon>
        <taxon>Bacilli</taxon>
        <taxon>Bacillales</taxon>
        <taxon>Bacillaceae</taxon>
        <taxon>Texcoconibacillus</taxon>
    </lineage>
</organism>
<comment type="catalytic activity">
    <reaction evidence="7 8">
        <text>L-histidinol phosphate + H2O = L-histidinol + phosphate</text>
        <dbReference type="Rhea" id="RHEA:14465"/>
        <dbReference type="ChEBI" id="CHEBI:15377"/>
        <dbReference type="ChEBI" id="CHEBI:43474"/>
        <dbReference type="ChEBI" id="CHEBI:57699"/>
        <dbReference type="ChEBI" id="CHEBI:57980"/>
        <dbReference type="EC" id="3.1.3.15"/>
    </reaction>
</comment>
<dbReference type="InterPro" id="IPR010140">
    <property type="entry name" value="Histidinol_P_phosphatase_HisJ"/>
</dbReference>
<evidence type="ECO:0000256" key="1">
    <source>
        <dbReference type="ARBA" id="ARBA00004970"/>
    </source>
</evidence>
<evidence type="ECO:0000259" key="9">
    <source>
        <dbReference type="Pfam" id="PF02811"/>
    </source>
</evidence>
<dbReference type="InterPro" id="IPR016195">
    <property type="entry name" value="Pol/histidinol_Pase-like"/>
</dbReference>
<dbReference type="RefSeq" id="WP_184663218.1">
    <property type="nucleotide sequence ID" value="NZ_JACHHB010000003.1"/>
</dbReference>
<evidence type="ECO:0000256" key="4">
    <source>
        <dbReference type="ARBA" id="ARBA00022605"/>
    </source>
</evidence>
<dbReference type="UniPathway" id="UPA00031">
    <property type="reaction ID" value="UER00013"/>
</dbReference>
<dbReference type="SUPFAM" id="SSF89550">
    <property type="entry name" value="PHP domain-like"/>
    <property type="match status" value="1"/>
</dbReference>
<evidence type="ECO:0000256" key="7">
    <source>
        <dbReference type="ARBA" id="ARBA00049158"/>
    </source>
</evidence>
<evidence type="ECO:0000313" key="10">
    <source>
        <dbReference type="EMBL" id="MBB5172761.1"/>
    </source>
</evidence>
<dbReference type="NCBIfam" id="NF005996">
    <property type="entry name" value="PRK08123.1"/>
    <property type="match status" value="1"/>
</dbReference>
<dbReference type="AlphaFoldDB" id="A0A840QN50"/>
<comment type="similarity">
    <text evidence="2 8">Belongs to the PHP hydrolase family. HisK subfamily.</text>
</comment>
<dbReference type="GO" id="GO:0000105">
    <property type="term" value="P:L-histidine biosynthetic process"/>
    <property type="evidence" value="ECO:0007669"/>
    <property type="project" value="UniProtKB-UniRule"/>
</dbReference>
<sequence length="278" mass="31648">MFFDAHVHTPFCPHGSTDPLEAYVEKAIENGYKGISFTEHAPLPIGFTDPVPEQDSALRLEKLPDYLKAVDELKKNYQGTIDIRTGLEVDFIEGFERSTRTFLNQWGQYLDDAILSVHFLKSTNDRYICLDYNHESFQQLVDDFGSVEAVYEKYFETVRKSIRTDLGKYKPKRIGHLTLVRKFHRRFPVMDSAMQGAFDLLPIISEFNMEIDANGAGVNKKDCLEPYPPLEVIRQANDLKIPIVYGSDAHVASAIAQKPNALFEIDGLDFSKPEPYST</sequence>